<dbReference type="Pfam" id="PF07969">
    <property type="entry name" value="Amidohydro_3"/>
    <property type="match status" value="1"/>
</dbReference>
<accession>A0ABZ2XS01</accession>
<dbReference type="RefSeq" id="WP_406644870.1">
    <property type="nucleotide sequence ID" value="NZ_CP123584.1"/>
</dbReference>
<dbReference type="SUPFAM" id="SSF51556">
    <property type="entry name" value="Metallo-dependent hydrolases"/>
    <property type="match status" value="1"/>
</dbReference>
<organism evidence="2 3">
    <name type="scientific">Aliisedimentitalea scapharcae</name>
    <dbReference type="NCBI Taxonomy" id="1524259"/>
    <lineage>
        <taxon>Bacteria</taxon>
        <taxon>Pseudomonadati</taxon>
        <taxon>Pseudomonadota</taxon>
        <taxon>Alphaproteobacteria</taxon>
        <taxon>Rhodobacterales</taxon>
        <taxon>Roseobacteraceae</taxon>
        <taxon>Aliisedimentitalea</taxon>
    </lineage>
</organism>
<dbReference type="GO" id="GO:0016787">
    <property type="term" value="F:hydrolase activity"/>
    <property type="evidence" value="ECO:0007669"/>
    <property type="project" value="UniProtKB-KW"/>
</dbReference>
<reference evidence="2 3" key="1">
    <citation type="submission" date="2023-04" db="EMBL/GenBank/DDBJ databases">
        <title>Complete genome sequence of Alisedimentitalea scapharcae.</title>
        <authorList>
            <person name="Rong J.-C."/>
            <person name="Yi M.-L."/>
            <person name="Zhao Q."/>
        </authorList>
    </citation>
    <scope>NUCLEOTIDE SEQUENCE [LARGE SCALE GENOMIC DNA]</scope>
    <source>
        <strain evidence="2 3">KCTC 42119</strain>
    </source>
</reference>
<dbReference type="PANTHER" id="PTHR22642">
    <property type="entry name" value="IMIDAZOLONEPROPIONASE"/>
    <property type="match status" value="1"/>
</dbReference>
<proteinExistence type="predicted"/>
<dbReference type="EMBL" id="CP123584">
    <property type="protein sequence ID" value="WZK87600.1"/>
    <property type="molecule type" value="Genomic_DNA"/>
</dbReference>
<dbReference type="SUPFAM" id="SSF51338">
    <property type="entry name" value="Composite domain of metallo-dependent hydrolases"/>
    <property type="match status" value="1"/>
</dbReference>
<dbReference type="Gene3D" id="3.10.310.70">
    <property type="match status" value="1"/>
</dbReference>
<dbReference type="InterPro" id="IPR013108">
    <property type="entry name" value="Amidohydro_3"/>
</dbReference>
<sequence length="548" mass="59986">MNQTLYFNGPILTMDDKNNVVEAVLTEADTIVAAGAETDLRAQLSSSATEVDLQGKTMLPAFIDPHGHFPDPGFIRLFRVDLASAPRGDCPGMATALERMRAKTAETPPGDWVMGVSFDNTAIAEQRMPTRAELDSVSTDHPIWVLHASGHNGTANSMALERHGVNRDTPDPVGGRFGRDPETGALTGVIEGISAMGAMGDTNFLIDRDRFWQGFDACRDEYLEHGVTYAQNAWSSPDMIAHFASLPANVDPGIDIEILPVGEMEPQFSQNLGAAQWPGNPHFTLGPRKLFTDGAFQLQTAYLSEPYHKPANPGAPCGMTYVDADEHHAQVKKLHDMGFQIHCHCNGDAGLDLFLDAVEAAQTANPRSDHRHTVIHGQTTRDDQLERMVRLGVTISFFSAHIHFWGDRHYDTFLGPERAMRISPAASAEKYGVRYTIHNDASVTPTRPIHLAHCAVNRLTASGRQLGADQKVSVLSALRAQTIDAAWQVFQEDRRGSIEVGKLADFAILSRNPLTAPEQLADTKLVQTIRRGQLVFQTSQISDQKVSA</sequence>
<evidence type="ECO:0000313" key="2">
    <source>
        <dbReference type="EMBL" id="WZK87600.1"/>
    </source>
</evidence>
<name>A0ABZ2XS01_9RHOB</name>
<protein>
    <submittedName>
        <fullName evidence="2">Amidohydrolase</fullName>
        <ecNumber evidence="2">3.5.-.-</ecNumber>
    </submittedName>
</protein>
<dbReference type="InterPro" id="IPR033932">
    <property type="entry name" value="YtcJ-like"/>
</dbReference>
<feature type="domain" description="Amidohydrolase 3" evidence="1">
    <location>
        <begin position="50"/>
        <end position="536"/>
    </location>
</feature>
<evidence type="ECO:0000259" key="1">
    <source>
        <dbReference type="Pfam" id="PF07969"/>
    </source>
</evidence>
<dbReference type="Gene3D" id="3.20.20.140">
    <property type="entry name" value="Metal-dependent hydrolases"/>
    <property type="match status" value="1"/>
</dbReference>
<dbReference type="InterPro" id="IPR032466">
    <property type="entry name" value="Metal_Hydrolase"/>
</dbReference>
<gene>
    <name evidence="2" type="ORF">QEZ52_13395</name>
</gene>
<dbReference type="PANTHER" id="PTHR22642:SF2">
    <property type="entry name" value="PROTEIN LONG AFTER FAR-RED 3"/>
    <property type="match status" value="1"/>
</dbReference>
<keyword evidence="3" id="KW-1185">Reference proteome</keyword>
<dbReference type="Gene3D" id="2.30.40.10">
    <property type="entry name" value="Urease, subunit C, domain 1"/>
    <property type="match status" value="1"/>
</dbReference>
<dbReference type="EC" id="3.5.-.-" evidence="2"/>
<dbReference type="CDD" id="cd01300">
    <property type="entry name" value="YtcJ_like"/>
    <property type="match status" value="1"/>
</dbReference>
<keyword evidence="2" id="KW-0378">Hydrolase</keyword>
<dbReference type="Proteomes" id="UP001623232">
    <property type="component" value="Chromosome"/>
</dbReference>
<dbReference type="InterPro" id="IPR011059">
    <property type="entry name" value="Metal-dep_hydrolase_composite"/>
</dbReference>
<evidence type="ECO:0000313" key="3">
    <source>
        <dbReference type="Proteomes" id="UP001623232"/>
    </source>
</evidence>